<dbReference type="FunCoup" id="A0A2T3BCX2">
    <property type="interactions" value="22"/>
</dbReference>
<evidence type="ECO:0000256" key="5">
    <source>
        <dbReference type="ARBA" id="ARBA00023136"/>
    </source>
</evidence>
<evidence type="ECO:0000256" key="7">
    <source>
        <dbReference type="SAM" id="Phobius"/>
    </source>
</evidence>
<dbReference type="InterPro" id="IPR036259">
    <property type="entry name" value="MFS_trans_sf"/>
</dbReference>
<feature type="transmembrane region" description="Helical" evidence="7">
    <location>
        <begin position="510"/>
        <end position="527"/>
    </location>
</feature>
<dbReference type="GeneID" id="36573034"/>
<dbReference type="FunFam" id="1.20.1720.10:FF:000009">
    <property type="entry name" value="MFS multidrug transporter"/>
    <property type="match status" value="1"/>
</dbReference>
<feature type="transmembrane region" description="Helical" evidence="7">
    <location>
        <begin position="179"/>
        <end position="202"/>
    </location>
</feature>
<evidence type="ECO:0000256" key="2">
    <source>
        <dbReference type="ARBA" id="ARBA00022448"/>
    </source>
</evidence>
<dbReference type="STRING" id="857342.A0A2T3BCX2"/>
<feature type="transmembrane region" description="Helical" evidence="7">
    <location>
        <begin position="208"/>
        <end position="229"/>
    </location>
</feature>
<comment type="subcellular location">
    <subcellularLocation>
        <location evidence="1">Membrane</location>
        <topology evidence="1">Multi-pass membrane protein</topology>
    </subcellularLocation>
</comment>
<feature type="transmembrane region" description="Helical" evidence="7">
    <location>
        <begin position="466"/>
        <end position="489"/>
    </location>
</feature>
<feature type="compositionally biased region" description="Basic and acidic residues" evidence="6">
    <location>
        <begin position="1"/>
        <end position="10"/>
    </location>
</feature>
<gene>
    <name evidence="9" type="ORF">M430DRAFT_23718</name>
</gene>
<dbReference type="PANTHER" id="PTHR23502">
    <property type="entry name" value="MAJOR FACILITATOR SUPERFAMILY"/>
    <property type="match status" value="1"/>
</dbReference>
<dbReference type="GO" id="GO:0010509">
    <property type="term" value="P:intracellular polyamine homeostasis"/>
    <property type="evidence" value="ECO:0007669"/>
    <property type="project" value="TreeGrafter"/>
</dbReference>
<keyword evidence="3 7" id="KW-0812">Transmembrane</keyword>
<dbReference type="CDD" id="cd17323">
    <property type="entry name" value="MFS_Tpo1_MDR_like"/>
    <property type="match status" value="1"/>
</dbReference>
<dbReference type="Pfam" id="PF07690">
    <property type="entry name" value="MFS_1"/>
    <property type="match status" value="1"/>
</dbReference>
<dbReference type="InterPro" id="IPR011701">
    <property type="entry name" value="MFS"/>
</dbReference>
<dbReference type="GO" id="GO:0005886">
    <property type="term" value="C:plasma membrane"/>
    <property type="evidence" value="ECO:0007669"/>
    <property type="project" value="TreeGrafter"/>
</dbReference>
<dbReference type="InterPro" id="IPR020846">
    <property type="entry name" value="MFS_dom"/>
</dbReference>
<evidence type="ECO:0000256" key="1">
    <source>
        <dbReference type="ARBA" id="ARBA00004141"/>
    </source>
</evidence>
<dbReference type="Gene3D" id="1.20.1250.20">
    <property type="entry name" value="MFS general substrate transporter like domains"/>
    <property type="match status" value="1"/>
</dbReference>
<evidence type="ECO:0000256" key="4">
    <source>
        <dbReference type="ARBA" id="ARBA00022989"/>
    </source>
</evidence>
<dbReference type="RefSeq" id="XP_024724776.1">
    <property type="nucleotide sequence ID" value="XM_024864953.1"/>
</dbReference>
<feature type="transmembrane region" description="Helical" evidence="7">
    <location>
        <begin position="147"/>
        <end position="167"/>
    </location>
</feature>
<feature type="compositionally biased region" description="Basic and acidic residues" evidence="6">
    <location>
        <begin position="38"/>
        <end position="52"/>
    </location>
</feature>
<dbReference type="PROSITE" id="PS50850">
    <property type="entry name" value="MFS"/>
    <property type="match status" value="1"/>
</dbReference>
<organism evidence="9 10">
    <name type="scientific">Amorphotheca resinae ATCC 22711</name>
    <dbReference type="NCBI Taxonomy" id="857342"/>
    <lineage>
        <taxon>Eukaryota</taxon>
        <taxon>Fungi</taxon>
        <taxon>Dikarya</taxon>
        <taxon>Ascomycota</taxon>
        <taxon>Pezizomycotina</taxon>
        <taxon>Leotiomycetes</taxon>
        <taxon>Helotiales</taxon>
        <taxon>Amorphothecaceae</taxon>
        <taxon>Amorphotheca</taxon>
    </lineage>
</organism>
<keyword evidence="10" id="KW-1185">Reference proteome</keyword>
<dbReference type="GO" id="GO:0015203">
    <property type="term" value="F:polyamine transmembrane transporter activity"/>
    <property type="evidence" value="ECO:0007669"/>
    <property type="project" value="TreeGrafter"/>
</dbReference>
<evidence type="ECO:0000256" key="6">
    <source>
        <dbReference type="SAM" id="MobiDB-lite"/>
    </source>
</evidence>
<dbReference type="Gene3D" id="1.20.1720.10">
    <property type="entry name" value="Multidrug resistance protein D"/>
    <property type="match status" value="1"/>
</dbReference>
<evidence type="ECO:0000256" key="3">
    <source>
        <dbReference type="ARBA" id="ARBA00022692"/>
    </source>
</evidence>
<feature type="region of interest" description="Disordered" evidence="6">
    <location>
        <begin position="1"/>
        <end position="71"/>
    </location>
</feature>
<keyword evidence="4 7" id="KW-1133">Transmembrane helix</keyword>
<dbReference type="InParanoid" id="A0A2T3BCX2"/>
<evidence type="ECO:0000259" key="8">
    <source>
        <dbReference type="PROSITE" id="PS50850"/>
    </source>
</evidence>
<reference evidence="9 10" key="1">
    <citation type="journal article" date="2018" name="New Phytol.">
        <title>Comparative genomics and transcriptomics depict ericoid mycorrhizal fungi as versatile saprotrophs and plant mutualists.</title>
        <authorList>
            <person name="Martino E."/>
            <person name="Morin E."/>
            <person name="Grelet G.A."/>
            <person name="Kuo A."/>
            <person name="Kohler A."/>
            <person name="Daghino S."/>
            <person name="Barry K.W."/>
            <person name="Cichocki N."/>
            <person name="Clum A."/>
            <person name="Dockter R.B."/>
            <person name="Hainaut M."/>
            <person name="Kuo R.C."/>
            <person name="LaButti K."/>
            <person name="Lindahl B.D."/>
            <person name="Lindquist E.A."/>
            <person name="Lipzen A."/>
            <person name="Khouja H.R."/>
            <person name="Magnuson J."/>
            <person name="Murat C."/>
            <person name="Ohm R.A."/>
            <person name="Singer S.W."/>
            <person name="Spatafora J.W."/>
            <person name="Wang M."/>
            <person name="Veneault-Fourrey C."/>
            <person name="Henrissat B."/>
            <person name="Grigoriev I.V."/>
            <person name="Martin F.M."/>
            <person name="Perotto S."/>
        </authorList>
    </citation>
    <scope>NUCLEOTIDE SEQUENCE [LARGE SCALE GENOMIC DNA]</scope>
    <source>
        <strain evidence="9 10">ATCC 22711</strain>
    </source>
</reference>
<feature type="transmembrane region" description="Helical" evidence="7">
    <location>
        <begin position="269"/>
        <end position="287"/>
    </location>
</feature>
<evidence type="ECO:0000313" key="9">
    <source>
        <dbReference type="EMBL" id="PSS27251.1"/>
    </source>
</evidence>
<feature type="transmembrane region" description="Helical" evidence="7">
    <location>
        <begin position="533"/>
        <end position="554"/>
    </location>
</feature>
<dbReference type="PANTHER" id="PTHR23502:SF5">
    <property type="entry name" value="QUINIDINE RESISTANCE PROTEIN 3"/>
    <property type="match status" value="1"/>
</dbReference>
<dbReference type="OrthoDB" id="3936150at2759"/>
<feature type="transmembrane region" description="Helical" evidence="7">
    <location>
        <begin position="111"/>
        <end position="135"/>
    </location>
</feature>
<keyword evidence="5 7" id="KW-0472">Membrane</keyword>
<feature type="transmembrane region" description="Helical" evidence="7">
    <location>
        <begin position="344"/>
        <end position="368"/>
    </location>
</feature>
<feature type="domain" description="Major facilitator superfamily (MFS) profile" evidence="8">
    <location>
        <begin position="113"/>
        <end position="555"/>
    </location>
</feature>
<evidence type="ECO:0000313" key="10">
    <source>
        <dbReference type="Proteomes" id="UP000241818"/>
    </source>
</evidence>
<protein>
    <recommendedName>
        <fullName evidence="8">Major facilitator superfamily (MFS) profile domain-containing protein</fullName>
    </recommendedName>
</protein>
<dbReference type="EMBL" id="KZ679006">
    <property type="protein sequence ID" value="PSS27251.1"/>
    <property type="molecule type" value="Genomic_DNA"/>
</dbReference>
<feature type="transmembrane region" description="Helical" evidence="7">
    <location>
        <begin position="443"/>
        <end position="460"/>
    </location>
</feature>
<proteinExistence type="predicted"/>
<keyword evidence="2" id="KW-0813">Transport</keyword>
<name>A0A2T3BCX2_AMORE</name>
<sequence>MVPDPEKADPEVSQNVPQDLDGPVLHPGVSTVADDESKEGADGASKDSKFSDDSIEPVPMPEEHLQRSKSKSSSVRTLAIVPRPQRRGLLGILSIIPEVERPYDYADGTKWLITFIVALAAAAAPLGSAIFFPSLPQIARDFNTTATITNLSVAMYMLSMSIFPLWWSSFSETLGRRTIYLVSFALFTLWNIVAAVSTSIGMLIVMRILGGGAAASVQAVGAGTIADVWESKERGRAMGIFYLGPLLGPLLAPIIGGALSQAWGWRSTQWFQAIYGGVLLVILIFCLPETLAKRVSVAQTQQLAEEKTDGTLNMTRTTTRQSVQQKTKKATAVFKRCIIDPLSVLGYLRFPAVLTTVFLASVTFGSLYMLNISIQKTFAEPPYNFKVIIVGLMYIPSSLGYVVASIFGGRWTDVIMHRKARAAGRYDESGKLILLPEDRMGENTLLAAIIFPGALLWYGWASDKGVFWIVPLIANFFFGLGSMIIFGAATTMLTEFLSKRSSSGVAVNNFVRNIFSCVAGVVAQPIINAIGNGWLFTILSIVGWITAFSVVWAMRTFGPRWRADMTEKLKH</sequence>
<feature type="transmembrane region" description="Helical" evidence="7">
    <location>
        <begin position="241"/>
        <end position="263"/>
    </location>
</feature>
<feature type="transmembrane region" description="Helical" evidence="7">
    <location>
        <begin position="388"/>
        <end position="409"/>
    </location>
</feature>
<dbReference type="Proteomes" id="UP000241818">
    <property type="component" value="Unassembled WGS sequence"/>
</dbReference>
<dbReference type="SUPFAM" id="SSF103473">
    <property type="entry name" value="MFS general substrate transporter"/>
    <property type="match status" value="1"/>
</dbReference>
<dbReference type="AlphaFoldDB" id="A0A2T3BCX2"/>
<accession>A0A2T3BCX2</accession>